<protein>
    <recommendedName>
        <fullName evidence="5">LTXXQ motif family protein</fullName>
    </recommendedName>
</protein>
<dbReference type="EMBL" id="CP030118">
    <property type="protein sequence ID" value="QDL09450.1"/>
    <property type="molecule type" value="Genomic_DNA"/>
</dbReference>
<feature type="region of interest" description="Disordered" evidence="1">
    <location>
        <begin position="95"/>
        <end position="124"/>
    </location>
</feature>
<evidence type="ECO:0000256" key="1">
    <source>
        <dbReference type="SAM" id="MobiDB-lite"/>
    </source>
</evidence>
<dbReference type="RefSeq" id="WP_171976674.1">
    <property type="nucleotide sequence ID" value="NZ_CAWOXK010000001.1"/>
</dbReference>
<accession>A0A856MGT2</accession>
<keyword evidence="4" id="KW-1185">Reference proteome</keyword>
<evidence type="ECO:0000256" key="2">
    <source>
        <dbReference type="SAM" id="SignalP"/>
    </source>
</evidence>
<keyword evidence="2" id="KW-0732">Signal</keyword>
<reference evidence="3 4" key="1">
    <citation type="submission" date="2018-06" db="EMBL/GenBank/DDBJ databases">
        <title>Comparative genomics of Brasilonema spp. strains.</title>
        <authorList>
            <person name="Alvarenga D.O."/>
            <person name="Fiore M.F."/>
            <person name="Varani A.M."/>
        </authorList>
    </citation>
    <scope>NUCLEOTIDE SEQUENCE [LARGE SCALE GENOMIC DNA]</scope>
    <source>
        <strain evidence="3 4">CENA114</strain>
    </source>
</reference>
<name>A0A856MGT2_9CYAN</name>
<evidence type="ECO:0000313" key="4">
    <source>
        <dbReference type="Proteomes" id="UP000503129"/>
    </source>
</evidence>
<sequence length="172" mass="19041">MKLKLVKMFSVVIGLTLIAVPLSAQAFPFPSSPAFHAQNFPQSGPPGQPPNINLSDDQKQRLDEIDKQTKEKIDALLTSEQRQTLEQKVAQMRNRRGGMDGGFGGPGPGIPMPPPEGKKGPFADLNLSNDQKAKIEEIMQSSHEQVKSVFTDEQRQQLDKFHQNMPKRPPSS</sequence>
<feature type="compositionally biased region" description="Basic and acidic residues" evidence="1">
    <location>
        <begin position="144"/>
        <end position="162"/>
    </location>
</feature>
<dbReference type="AlphaFoldDB" id="A0A856MGT2"/>
<feature type="chain" id="PRO_5032623252" description="LTXXQ motif family protein" evidence="2">
    <location>
        <begin position="27"/>
        <end position="172"/>
    </location>
</feature>
<evidence type="ECO:0008006" key="5">
    <source>
        <dbReference type="Google" id="ProtNLM"/>
    </source>
</evidence>
<gene>
    <name evidence="3" type="ORF">DP114_17475</name>
</gene>
<evidence type="ECO:0000313" key="3">
    <source>
        <dbReference type="EMBL" id="QDL09450.1"/>
    </source>
</evidence>
<feature type="region of interest" description="Disordered" evidence="1">
    <location>
        <begin position="36"/>
        <end position="56"/>
    </location>
</feature>
<feature type="signal peptide" evidence="2">
    <location>
        <begin position="1"/>
        <end position="26"/>
    </location>
</feature>
<organism evidence="3 4">
    <name type="scientific">Brasilonema sennae CENA114</name>
    <dbReference type="NCBI Taxonomy" id="415709"/>
    <lineage>
        <taxon>Bacteria</taxon>
        <taxon>Bacillati</taxon>
        <taxon>Cyanobacteriota</taxon>
        <taxon>Cyanophyceae</taxon>
        <taxon>Nostocales</taxon>
        <taxon>Scytonemataceae</taxon>
        <taxon>Brasilonema</taxon>
        <taxon>Bromeliae group (in: Brasilonema)</taxon>
    </lineage>
</organism>
<proteinExistence type="predicted"/>
<dbReference type="Proteomes" id="UP000503129">
    <property type="component" value="Chromosome"/>
</dbReference>
<feature type="region of interest" description="Disordered" evidence="1">
    <location>
        <begin position="143"/>
        <end position="172"/>
    </location>
</feature>
<dbReference type="KEGG" id="bsen:DP114_17475"/>